<gene>
    <name evidence="4" type="ORF">D4T97_010770</name>
</gene>
<evidence type="ECO:0000259" key="3">
    <source>
        <dbReference type="Pfam" id="PF00857"/>
    </source>
</evidence>
<evidence type="ECO:0000313" key="5">
    <source>
        <dbReference type="Proteomes" id="UP000287156"/>
    </source>
</evidence>
<dbReference type="OrthoDB" id="257098at2"/>
<protein>
    <submittedName>
        <fullName evidence="4">Cysteine hydrolase</fullName>
    </submittedName>
</protein>
<dbReference type="InterPro" id="IPR000868">
    <property type="entry name" value="Isochorismatase-like_dom"/>
</dbReference>
<evidence type="ECO:0000256" key="1">
    <source>
        <dbReference type="ARBA" id="ARBA00006336"/>
    </source>
</evidence>
<reference evidence="4" key="1">
    <citation type="submission" date="2018-12" db="EMBL/GenBank/DDBJ databases">
        <authorList>
            <person name="Sun L."/>
            <person name="Chen Z."/>
        </authorList>
    </citation>
    <scope>NUCLEOTIDE SEQUENCE [LARGE SCALE GENOMIC DNA]</scope>
    <source>
        <strain evidence="4">3-2-2</strain>
    </source>
</reference>
<organism evidence="4 5">
    <name type="scientific">Siminovitchia acidinfaciens</name>
    <dbReference type="NCBI Taxonomy" id="2321395"/>
    <lineage>
        <taxon>Bacteria</taxon>
        <taxon>Bacillati</taxon>
        <taxon>Bacillota</taxon>
        <taxon>Bacilli</taxon>
        <taxon>Bacillales</taxon>
        <taxon>Bacillaceae</taxon>
        <taxon>Siminovitchia</taxon>
    </lineage>
</organism>
<name>A0A429XZD2_9BACI</name>
<sequence>MGLKINQINPEKTALLVVDMQNDFVAAGAPLGTAMGQEMLPRLKQVLEFSRSKGISVIYTAHVHRRDGSDAGLFGEIYPPIAEGACLIDGTPGAEIYPEVAPLENEPVIKKHRYSAFFGTDLDIILRGKGIETVVIVGLTTEDCCFAAARDAMYRGYKVAFLSDVTGTYDYKDIGFGMVPAAEVHRVFLTVLGGSTAHVMTAEDFIQKVEDTVSVERV</sequence>
<comment type="caution">
    <text evidence="4">The sequence shown here is derived from an EMBL/GenBank/DDBJ whole genome shotgun (WGS) entry which is preliminary data.</text>
</comment>
<dbReference type="InterPro" id="IPR050272">
    <property type="entry name" value="Isochorismatase-like_hydrls"/>
</dbReference>
<feature type="domain" description="Isochorismatase-like" evidence="3">
    <location>
        <begin position="13"/>
        <end position="203"/>
    </location>
</feature>
<evidence type="ECO:0000256" key="2">
    <source>
        <dbReference type="ARBA" id="ARBA00022801"/>
    </source>
</evidence>
<comment type="similarity">
    <text evidence="1">Belongs to the isochorismatase family.</text>
</comment>
<dbReference type="Gene3D" id="3.40.50.850">
    <property type="entry name" value="Isochorismatase-like"/>
    <property type="match status" value="1"/>
</dbReference>
<evidence type="ECO:0000313" key="4">
    <source>
        <dbReference type="EMBL" id="RST74155.1"/>
    </source>
</evidence>
<dbReference type="InterPro" id="IPR036380">
    <property type="entry name" value="Isochorismatase-like_sf"/>
</dbReference>
<dbReference type="CDD" id="cd00431">
    <property type="entry name" value="cysteine_hydrolases"/>
    <property type="match status" value="1"/>
</dbReference>
<keyword evidence="2 4" id="KW-0378">Hydrolase</keyword>
<dbReference type="EMBL" id="QYTV02000004">
    <property type="protein sequence ID" value="RST74155.1"/>
    <property type="molecule type" value="Genomic_DNA"/>
</dbReference>
<dbReference type="SUPFAM" id="SSF52499">
    <property type="entry name" value="Isochorismatase-like hydrolases"/>
    <property type="match status" value="1"/>
</dbReference>
<dbReference type="GO" id="GO:0016787">
    <property type="term" value="F:hydrolase activity"/>
    <property type="evidence" value="ECO:0007669"/>
    <property type="project" value="UniProtKB-KW"/>
</dbReference>
<dbReference type="RefSeq" id="WP_126050534.1">
    <property type="nucleotide sequence ID" value="NZ_QYTV02000004.1"/>
</dbReference>
<dbReference type="PANTHER" id="PTHR43540">
    <property type="entry name" value="PEROXYUREIDOACRYLATE/UREIDOACRYLATE AMIDOHYDROLASE-RELATED"/>
    <property type="match status" value="1"/>
</dbReference>
<dbReference type="AlphaFoldDB" id="A0A429XZD2"/>
<dbReference type="Pfam" id="PF00857">
    <property type="entry name" value="Isochorismatase"/>
    <property type="match status" value="1"/>
</dbReference>
<dbReference type="Proteomes" id="UP000287156">
    <property type="component" value="Unassembled WGS sequence"/>
</dbReference>
<accession>A0A429XZD2</accession>
<proteinExistence type="inferred from homology"/>
<keyword evidence="5" id="KW-1185">Reference proteome</keyword>